<evidence type="ECO:0000256" key="2">
    <source>
        <dbReference type="SAM" id="Phobius"/>
    </source>
</evidence>
<name>A0AA48H7C3_9RHOB</name>
<keyword evidence="2" id="KW-0472">Membrane</keyword>
<dbReference type="InterPro" id="IPR006837">
    <property type="entry name" value="Divergent_DAC"/>
</dbReference>
<keyword evidence="4" id="KW-1185">Reference proteome</keyword>
<evidence type="ECO:0000313" key="4">
    <source>
        <dbReference type="Proteomes" id="UP001337723"/>
    </source>
</evidence>
<proteinExistence type="predicted"/>
<feature type="compositionally biased region" description="Pro residues" evidence="1">
    <location>
        <begin position="302"/>
        <end position="316"/>
    </location>
</feature>
<reference evidence="3 4" key="1">
    <citation type="submission" date="2023-01" db="EMBL/GenBank/DDBJ databases">
        <title>Complete genome sequence of Roseicyclus marinus strain Dej080120_10.</title>
        <authorList>
            <person name="Ueki S."/>
            <person name="Maruyama F."/>
        </authorList>
    </citation>
    <scope>NUCLEOTIDE SEQUENCE [LARGE SCALE GENOMIC DNA]</scope>
    <source>
        <strain evidence="3 4">Dej080120_10</strain>
    </source>
</reference>
<keyword evidence="2" id="KW-0812">Transmembrane</keyword>
<keyword evidence="2" id="KW-1133">Transmembrane helix</keyword>
<feature type="compositionally biased region" description="Low complexity" evidence="1">
    <location>
        <begin position="79"/>
        <end position="110"/>
    </location>
</feature>
<evidence type="ECO:0008006" key="5">
    <source>
        <dbReference type="Google" id="ProtNLM"/>
    </source>
</evidence>
<dbReference type="Proteomes" id="UP001337723">
    <property type="component" value="Chromosome"/>
</dbReference>
<dbReference type="AlphaFoldDB" id="A0AA48H7C3"/>
<accession>A0AA48H7C3</accession>
<gene>
    <name evidence="3" type="primary">yibQ</name>
    <name evidence="3" type="ORF">MACH21_12340</name>
</gene>
<dbReference type="Pfam" id="PF04748">
    <property type="entry name" value="Polysacc_deac_2"/>
    <property type="match status" value="1"/>
</dbReference>
<dbReference type="CDD" id="cd10936">
    <property type="entry name" value="CE4_DAC2"/>
    <property type="match status" value="1"/>
</dbReference>
<dbReference type="KEGG" id="rmai:MACH21_12340"/>
<dbReference type="GO" id="GO:0005975">
    <property type="term" value="P:carbohydrate metabolic process"/>
    <property type="evidence" value="ECO:0007669"/>
    <property type="project" value="InterPro"/>
</dbReference>
<protein>
    <recommendedName>
        <fullName evidence="5">Divergent polysaccharide deacetylase</fullName>
    </recommendedName>
</protein>
<feature type="compositionally biased region" description="Pro residues" evidence="1">
    <location>
        <begin position="111"/>
        <end position="136"/>
    </location>
</feature>
<feature type="transmembrane region" description="Helical" evidence="2">
    <location>
        <begin position="20"/>
        <end position="42"/>
    </location>
</feature>
<evidence type="ECO:0000256" key="1">
    <source>
        <dbReference type="SAM" id="MobiDB-lite"/>
    </source>
</evidence>
<feature type="region of interest" description="Disordered" evidence="1">
    <location>
        <begin position="55"/>
        <end position="322"/>
    </location>
</feature>
<feature type="compositionally biased region" description="Low complexity" evidence="1">
    <location>
        <begin position="174"/>
        <end position="186"/>
    </location>
</feature>
<organism evidence="3 4">
    <name type="scientific">Roseicyclus marinus</name>
    <dbReference type="NCBI Taxonomy" id="2161673"/>
    <lineage>
        <taxon>Bacteria</taxon>
        <taxon>Pseudomonadati</taxon>
        <taxon>Pseudomonadota</taxon>
        <taxon>Alphaproteobacteria</taxon>
        <taxon>Rhodobacterales</taxon>
        <taxon>Roseobacteraceae</taxon>
        <taxon>Roseicyclus</taxon>
    </lineage>
</organism>
<sequence>MVAGQGAPGRGPAQVSGGDMGGGILNGMILGLVLSGIVLGAVSLSTPLPDRAPAPFAADPLPVAPTPAAPPVTEDRATPDAAAPPAAPAEMASADPAPAPVPAADSAPAATPDPAPSQAPETPVAPDPATTPPAPAELPRVTTLPRPSADPAPRLPRADIPPMASAPVPPGPTPAADTAPDAAIPAEEPHAVIATPSEPPAPPDLATAPSPRFSTTFDASAGGATPRRLSVPEQQGAPILGDATDPPPAPAATRTDEAGPAPVQPRRLPQVPPPPAAATATTSGLPQVLPEPAQGAAMPAADPDPAPDPAAVPPLSPSDRADALRDNAEPFEVAIGTPLMAVVLIDDPATPLDPAALADLSFPLTFAIDPTRPDAADRAEAFRAAGFEVVILAAPAIAQGATPADVETALAAAIDTIPQAVALMDDPSGRIQSDRPVLDATMAALGATGHGFLAFPQGLNAAEQTARRLGVPGTTFFRLLDDEDQRATVISRFLGRAAFDAAQTGSVIVAGRTRPDTVTGIFSWALANRVEGVALAPVSAVLQNLSE</sequence>
<dbReference type="Gene3D" id="3.20.20.370">
    <property type="entry name" value="Glycoside hydrolase/deacetylase"/>
    <property type="match status" value="1"/>
</dbReference>
<dbReference type="SUPFAM" id="SSF88713">
    <property type="entry name" value="Glycoside hydrolase/deacetylase"/>
    <property type="match status" value="1"/>
</dbReference>
<feature type="compositionally biased region" description="Low complexity" evidence="1">
    <location>
        <begin position="260"/>
        <end position="269"/>
    </location>
</feature>
<feature type="compositionally biased region" description="Low complexity" evidence="1">
    <location>
        <begin position="290"/>
        <end position="301"/>
    </location>
</feature>
<evidence type="ECO:0000313" key="3">
    <source>
        <dbReference type="EMBL" id="BDW85057.1"/>
    </source>
</evidence>
<dbReference type="EMBL" id="AP027266">
    <property type="protein sequence ID" value="BDW85057.1"/>
    <property type="molecule type" value="Genomic_DNA"/>
</dbReference>
<dbReference type="InterPro" id="IPR011330">
    <property type="entry name" value="Glyco_hydro/deAcase_b/a-brl"/>
</dbReference>